<dbReference type="Proteomes" id="UP001220324">
    <property type="component" value="Unassembled WGS sequence"/>
</dbReference>
<dbReference type="PANTHER" id="PTHR24305:SF157">
    <property type="entry name" value="N-ACETYLTRYPTOPHAN 6-HYDROXYLASE IVOC-RELATED"/>
    <property type="match status" value="1"/>
</dbReference>
<dbReference type="GO" id="GO:0005506">
    <property type="term" value="F:iron ion binding"/>
    <property type="evidence" value="ECO:0007669"/>
    <property type="project" value="InterPro"/>
</dbReference>
<dbReference type="CDD" id="cd11062">
    <property type="entry name" value="CYP58-like"/>
    <property type="match status" value="1"/>
</dbReference>
<evidence type="ECO:0000256" key="5">
    <source>
        <dbReference type="ARBA" id="ARBA00023002"/>
    </source>
</evidence>
<comment type="caution">
    <text evidence="9">The sequence shown here is derived from an EMBL/GenBank/DDBJ whole genome shotgun (WGS) entry which is preliminary data.</text>
</comment>
<feature type="binding site" description="axial binding residue" evidence="8">
    <location>
        <position position="451"/>
    </location>
    <ligand>
        <name>heme</name>
        <dbReference type="ChEBI" id="CHEBI:30413"/>
    </ligand>
    <ligandPart>
        <name>Fe</name>
        <dbReference type="ChEBI" id="CHEBI:18248"/>
    </ligandPart>
</feature>
<evidence type="ECO:0000313" key="9">
    <source>
        <dbReference type="EMBL" id="KAJ5546551.1"/>
    </source>
</evidence>
<keyword evidence="6 8" id="KW-0408">Iron</keyword>
<evidence type="ECO:0000256" key="8">
    <source>
        <dbReference type="PIRSR" id="PIRSR602401-1"/>
    </source>
</evidence>
<keyword evidence="10" id="KW-1185">Reference proteome</keyword>
<comment type="similarity">
    <text evidence="2">Belongs to the cytochrome P450 family.</text>
</comment>
<evidence type="ECO:0000256" key="6">
    <source>
        <dbReference type="ARBA" id="ARBA00023004"/>
    </source>
</evidence>
<dbReference type="GO" id="GO:0016705">
    <property type="term" value="F:oxidoreductase activity, acting on paired donors, with incorporation or reduction of molecular oxygen"/>
    <property type="evidence" value="ECO:0007669"/>
    <property type="project" value="InterPro"/>
</dbReference>
<dbReference type="Gene3D" id="1.10.630.10">
    <property type="entry name" value="Cytochrome P450"/>
    <property type="match status" value="1"/>
</dbReference>
<accession>A0AAD6D271</accession>
<dbReference type="PRINTS" id="PR00463">
    <property type="entry name" value="EP450I"/>
</dbReference>
<dbReference type="PANTHER" id="PTHR24305">
    <property type="entry name" value="CYTOCHROME P450"/>
    <property type="match status" value="1"/>
</dbReference>
<keyword evidence="7" id="KW-0503">Monooxygenase</keyword>
<dbReference type="GO" id="GO:0020037">
    <property type="term" value="F:heme binding"/>
    <property type="evidence" value="ECO:0007669"/>
    <property type="project" value="InterPro"/>
</dbReference>
<dbReference type="InterPro" id="IPR050121">
    <property type="entry name" value="Cytochrome_P450_monoxygenase"/>
</dbReference>
<reference evidence="9 10" key="1">
    <citation type="journal article" date="2023" name="IMA Fungus">
        <title>Comparative genomic study of the Penicillium genus elucidates a diverse pangenome and 15 lateral gene transfer events.</title>
        <authorList>
            <person name="Petersen C."/>
            <person name="Sorensen T."/>
            <person name="Nielsen M.R."/>
            <person name="Sondergaard T.E."/>
            <person name="Sorensen J.L."/>
            <person name="Fitzpatrick D.A."/>
            <person name="Frisvad J.C."/>
            <person name="Nielsen K.L."/>
        </authorList>
    </citation>
    <scope>NUCLEOTIDE SEQUENCE [LARGE SCALE GENOMIC DNA]</scope>
    <source>
        <strain evidence="9 10">IBT 35679</strain>
    </source>
</reference>
<organism evidence="9 10">
    <name type="scientific">Penicillium frequentans</name>
    <dbReference type="NCBI Taxonomy" id="3151616"/>
    <lineage>
        <taxon>Eukaryota</taxon>
        <taxon>Fungi</taxon>
        <taxon>Dikarya</taxon>
        <taxon>Ascomycota</taxon>
        <taxon>Pezizomycotina</taxon>
        <taxon>Eurotiomycetes</taxon>
        <taxon>Eurotiomycetidae</taxon>
        <taxon>Eurotiales</taxon>
        <taxon>Aspergillaceae</taxon>
        <taxon>Penicillium</taxon>
    </lineage>
</organism>
<dbReference type="Pfam" id="PF00067">
    <property type="entry name" value="p450"/>
    <property type="match status" value="1"/>
</dbReference>
<comment type="cofactor">
    <cofactor evidence="1 8">
        <name>heme</name>
        <dbReference type="ChEBI" id="CHEBI:30413"/>
    </cofactor>
</comment>
<dbReference type="InterPro" id="IPR036396">
    <property type="entry name" value="Cyt_P450_sf"/>
</dbReference>
<evidence type="ECO:0000313" key="10">
    <source>
        <dbReference type="Proteomes" id="UP001220324"/>
    </source>
</evidence>
<proteinExistence type="inferred from homology"/>
<dbReference type="GO" id="GO:0004497">
    <property type="term" value="F:monooxygenase activity"/>
    <property type="evidence" value="ECO:0007669"/>
    <property type="project" value="UniProtKB-KW"/>
</dbReference>
<evidence type="ECO:0000256" key="3">
    <source>
        <dbReference type="ARBA" id="ARBA00022617"/>
    </source>
</evidence>
<keyword evidence="3 8" id="KW-0349">Heme</keyword>
<dbReference type="GO" id="GO:0043386">
    <property type="term" value="P:mycotoxin biosynthetic process"/>
    <property type="evidence" value="ECO:0007669"/>
    <property type="project" value="UniProtKB-ARBA"/>
</dbReference>
<dbReference type="EMBL" id="JAQIZZ010000003">
    <property type="protein sequence ID" value="KAJ5546551.1"/>
    <property type="molecule type" value="Genomic_DNA"/>
</dbReference>
<protein>
    <submittedName>
        <fullName evidence="9">Cytochrome P450</fullName>
    </submittedName>
</protein>
<sequence>MEFVLSYPVIAVALLSLLAICKAIYRLYAHPLSGFPGPKLAAVTSLYEFYYDVFKSGMYLWEIERMHEQYGPIVRISPRELHIKDSHYYEDIHAGGARKRNRDPKYAVSFGAPYSLVGTIDHDHHRFRRSFIQNYFSKRSVTSLTPYISAKVDQLLNRFQAAFENSTVLHLQHDFGALTADVITQYCYGWSYGYLDDTKSSTRNDLVDAVNGLMLMFHVNRFFPFLVTIFRNAPQAVVRFVQPQMGDLCEVKAQLRKQATAALKKKSAKVKEGDEKSKGSIFDALTAPNVPENERTVDRLVDESALLLGAGTETTARSLAVSMFHVINDKKVGNKLREELKTVLEKPTSKATWTELEHLPYLTGVVYEGLRLSHGMTARLSRISPIENMLYKDWVIPAGTPVSQSNYFVHMDPTLFPEPKKFDPERWVQAAEKGEHLTRFIVSFTKGAKQCLGMNLAYAEIYMTLAHIVRRFDLNPHETTAEHLIVRRELGVGYSMDMKFDVMAKVVGIVEE</sequence>
<dbReference type="SUPFAM" id="SSF48264">
    <property type="entry name" value="Cytochrome P450"/>
    <property type="match status" value="1"/>
</dbReference>
<name>A0AAD6D271_9EURO</name>
<evidence type="ECO:0000256" key="7">
    <source>
        <dbReference type="ARBA" id="ARBA00023033"/>
    </source>
</evidence>
<keyword evidence="4 8" id="KW-0479">Metal-binding</keyword>
<dbReference type="AlphaFoldDB" id="A0AAD6D271"/>
<evidence type="ECO:0000256" key="2">
    <source>
        <dbReference type="ARBA" id="ARBA00010617"/>
    </source>
</evidence>
<evidence type="ECO:0000256" key="4">
    <source>
        <dbReference type="ARBA" id="ARBA00022723"/>
    </source>
</evidence>
<evidence type="ECO:0000256" key="1">
    <source>
        <dbReference type="ARBA" id="ARBA00001971"/>
    </source>
</evidence>
<dbReference type="InterPro" id="IPR002401">
    <property type="entry name" value="Cyt_P450_E_grp-I"/>
</dbReference>
<gene>
    <name evidence="9" type="ORF">N7494_004136</name>
</gene>
<keyword evidence="5" id="KW-0560">Oxidoreductase</keyword>
<dbReference type="InterPro" id="IPR001128">
    <property type="entry name" value="Cyt_P450"/>
</dbReference>